<evidence type="ECO:0000259" key="7">
    <source>
        <dbReference type="PROSITE" id="PS50975"/>
    </source>
</evidence>
<organism evidence="8 9">
    <name type="scientific">Methanochimaera problematica</name>
    <dbReference type="NCBI Taxonomy" id="2609417"/>
    <lineage>
        <taxon>Archaea</taxon>
        <taxon>Methanobacteriati</taxon>
        <taxon>Methanobacteriota</taxon>
        <taxon>Stenosarchaea group</taxon>
        <taxon>Methanomicrobia</taxon>
        <taxon>Methanomicrobiales</taxon>
        <taxon>Methanomicrobiaceae</taxon>
        <taxon>Methanochimaera</taxon>
    </lineage>
</organism>
<dbReference type="InterPro" id="IPR036291">
    <property type="entry name" value="NAD(P)-bd_dom_sf"/>
</dbReference>
<dbReference type="SUPFAM" id="SSF51735">
    <property type="entry name" value="NAD(P)-binding Rossmann-fold domains"/>
    <property type="match status" value="1"/>
</dbReference>
<dbReference type="EMBL" id="CP043875">
    <property type="protein sequence ID" value="WOF17241.1"/>
    <property type="molecule type" value="Genomic_DNA"/>
</dbReference>
<dbReference type="InterPro" id="IPR032875">
    <property type="entry name" value="Succ_CoA_lig_flav_dom"/>
</dbReference>
<dbReference type="SUPFAM" id="SSF56059">
    <property type="entry name" value="Glutathione synthetase ATP-binding domain-like"/>
    <property type="match status" value="1"/>
</dbReference>
<feature type="domain" description="ATP-grasp" evidence="7">
    <location>
        <begin position="18"/>
        <end position="54"/>
    </location>
</feature>
<keyword evidence="5 6" id="KW-0067">ATP-binding</keyword>
<evidence type="ECO:0000256" key="6">
    <source>
        <dbReference type="PROSITE-ProRule" id="PRU00409"/>
    </source>
</evidence>
<evidence type="ECO:0000256" key="2">
    <source>
        <dbReference type="ARBA" id="ARBA00012957"/>
    </source>
</evidence>
<dbReference type="PANTHER" id="PTHR43334">
    <property type="entry name" value="ACETATE--COA LIGASE [ADP-FORMING]"/>
    <property type="match status" value="1"/>
</dbReference>
<comment type="catalytic activity">
    <reaction evidence="1">
        <text>acetate + ATP + CoA = acetyl-CoA + ADP + phosphate</text>
        <dbReference type="Rhea" id="RHEA:15081"/>
        <dbReference type="ChEBI" id="CHEBI:30089"/>
        <dbReference type="ChEBI" id="CHEBI:30616"/>
        <dbReference type="ChEBI" id="CHEBI:43474"/>
        <dbReference type="ChEBI" id="CHEBI:57287"/>
        <dbReference type="ChEBI" id="CHEBI:57288"/>
        <dbReference type="ChEBI" id="CHEBI:456216"/>
        <dbReference type="EC" id="6.2.1.13"/>
    </reaction>
</comment>
<dbReference type="Gene3D" id="3.40.50.261">
    <property type="entry name" value="Succinyl-CoA synthetase domains"/>
    <property type="match status" value="2"/>
</dbReference>
<dbReference type="Pfam" id="PF13607">
    <property type="entry name" value="Succ_CoA_lig"/>
    <property type="match status" value="1"/>
</dbReference>
<dbReference type="PROSITE" id="PS50975">
    <property type="entry name" value="ATP_GRASP"/>
    <property type="match status" value="1"/>
</dbReference>
<keyword evidence="4 6" id="KW-0547">Nucleotide-binding</keyword>
<dbReference type="GO" id="GO:0005524">
    <property type="term" value="F:ATP binding"/>
    <property type="evidence" value="ECO:0007669"/>
    <property type="project" value="UniProtKB-UniRule"/>
</dbReference>
<dbReference type="Pfam" id="PF19045">
    <property type="entry name" value="Ligase_CoA_2"/>
    <property type="match status" value="1"/>
</dbReference>
<proteinExistence type="predicted"/>
<dbReference type="SMART" id="SM00881">
    <property type="entry name" value="CoA_binding"/>
    <property type="match status" value="1"/>
</dbReference>
<dbReference type="InterPro" id="IPR051538">
    <property type="entry name" value="Acyl-CoA_Synth/Transferase"/>
</dbReference>
<evidence type="ECO:0000313" key="8">
    <source>
        <dbReference type="EMBL" id="WOF17241.1"/>
    </source>
</evidence>
<dbReference type="GO" id="GO:0046872">
    <property type="term" value="F:metal ion binding"/>
    <property type="evidence" value="ECO:0007669"/>
    <property type="project" value="InterPro"/>
</dbReference>
<gene>
    <name evidence="8" type="ORF">F1737_11425</name>
</gene>
<evidence type="ECO:0000256" key="5">
    <source>
        <dbReference type="ARBA" id="ARBA00022840"/>
    </source>
</evidence>
<dbReference type="Gene3D" id="3.30.470.20">
    <property type="entry name" value="ATP-grasp fold, B domain"/>
    <property type="match status" value="1"/>
</dbReference>
<dbReference type="Gene3D" id="3.30.1490.20">
    <property type="entry name" value="ATP-grasp fold, A domain"/>
    <property type="match status" value="1"/>
</dbReference>
<dbReference type="InterPro" id="IPR016102">
    <property type="entry name" value="Succinyl-CoA_synth-like"/>
</dbReference>
<sequence length="698" mass="75217">MQNICNMPGRIISEAEGYEILKDAGINVPKFGFAKSEDEAVRAAGYTGYPIVIKISSPDISHKSDVGGVVTGIPDQESLIREYNSLLSRVSEKMPDAQVTGVLIAEQVSPGTELFAGGTIDPSFGRVLSFGTGGTLVELWKDISFRLFPLTPEKISGMIDETRASSVIGGFRGAPPLDREALLDMLGKLGDLFEKRDDIVSFDINPLILTESGVVAVDARFIIDDDVPEPKVEMPEKFCTSEAFLSPKSIAVAGASATPGKIGYFVFQNLLEFEGRLYPVNPKRSEILGVKAYDSVSELPEVPDWLVICVPAKAVPAVLEDAGKSGVRFAVIISAGFRESGEEGRLLEEEILNIARKYDLCFAGPNCLGIMIPGLRLNATFGPKLPQPGPVAFLSQSGAIISAITDSGLVADTGVSAVISLGNQADLKFIDYMRAMERDPQTKAVVLYIEELKNGRKFVESVKKIIKRLPVVAIKAGRSKKGKIAARSHTGSLAGSWEIYHEAFRESGIIPAMSLTEAFETGGLLASEGWPKGNRAVVVSSAGGFAVLSADYAEDYGICLIDLDDDMKEELDSFMPSGWSMKNPIDMIGDAGVERYAKTLDMLIRYQDRWDIAYVAAAPVTSIDPVRLAKETVVFSRQTDKMVVGCLIGGEGMAPGVKVLNDNHIPNFSELESAFRATGLALRAAEEIMSFENAGETK</sequence>
<evidence type="ECO:0000256" key="3">
    <source>
        <dbReference type="ARBA" id="ARBA00022598"/>
    </source>
</evidence>
<dbReference type="Pfam" id="PF13549">
    <property type="entry name" value="ATP-grasp_5"/>
    <property type="match status" value="1"/>
</dbReference>
<keyword evidence="3" id="KW-0436">Ligase</keyword>
<keyword evidence="9" id="KW-1185">Reference proteome</keyword>
<dbReference type="GO" id="GO:0043758">
    <property type="term" value="F:acetate-CoA ligase (ADP-forming) activity"/>
    <property type="evidence" value="ECO:0007669"/>
    <property type="project" value="UniProtKB-EC"/>
</dbReference>
<dbReference type="PANTHER" id="PTHR43334:SF1">
    <property type="entry name" value="3-HYDROXYPROPIONATE--COA LIGASE [ADP-FORMING]"/>
    <property type="match status" value="1"/>
</dbReference>
<protein>
    <recommendedName>
        <fullName evidence="2">acetate--CoA ligase (ADP-forming)</fullName>
        <ecNumber evidence="2">6.2.1.13</ecNumber>
    </recommendedName>
</protein>
<dbReference type="KEGG" id="mefw:F1737_11425"/>
<dbReference type="InterPro" id="IPR043938">
    <property type="entry name" value="Ligase_CoA_dom"/>
</dbReference>
<dbReference type="Pfam" id="PF13380">
    <property type="entry name" value="CoA_binding_2"/>
    <property type="match status" value="1"/>
</dbReference>
<dbReference type="InterPro" id="IPR011761">
    <property type="entry name" value="ATP-grasp"/>
</dbReference>
<dbReference type="SUPFAM" id="SSF52210">
    <property type="entry name" value="Succinyl-CoA synthetase domains"/>
    <property type="match status" value="2"/>
</dbReference>
<evidence type="ECO:0000313" key="9">
    <source>
        <dbReference type="Proteomes" id="UP001301797"/>
    </source>
</evidence>
<dbReference type="Gene3D" id="3.40.50.720">
    <property type="entry name" value="NAD(P)-binding Rossmann-like Domain"/>
    <property type="match status" value="1"/>
</dbReference>
<dbReference type="InterPro" id="IPR013815">
    <property type="entry name" value="ATP_grasp_subdomain_1"/>
</dbReference>
<dbReference type="InterPro" id="IPR003781">
    <property type="entry name" value="CoA-bd"/>
</dbReference>
<dbReference type="FunFam" id="3.30.1490.20:FF:000020">
    <property type="entry name" value="Protein lysine acetyltransferase"/>
    <property type="match status" value="1"/>
</dbReference>
<dbReference type="Proteomes" id="UP001301797">
    <property type="component" value="Chromosome"/>
</dbReference>
<evidence type="ECO:0000256" key="1">
    <source>
        <dbReference type="ARBA" id="ARBA00001619"/>
    </source>
</evidence>
<dbReference type="EC" id="6.2.1.13" evidence="2"/>
<dbReference type="AlphaFoldDB" id="A0AA97FGY7"/>
<accession>A0AA97FGY7</accession>
<reference evidence="8 9" key="1">
    <citation type="submission" date="2019-09" db="EMBL/GenBank/DDBJ databases">
        <title>The complete genome of Methanoplanus sp. FWC-SCC4.</title>
        <authorList>
            <person name="Chen S.-C."/>
            <person name="Zhou Y.-Z."/>
            <person name="Lai M.-C."/>
        </authorList>
    </citation>
    <scope>NUCLEOTIDE SEQUENCE [LARGE SCALE GENOMIC DNA]</scope>
    <source>
        <strain evidence="8 9">FWC-SCC4</strain>
    </source>
</reference>
<evidence type="ECO:0000256" key="4">
    <source>
        <dbReference type="ARBA" id="ARBA00022741"/>
    </source>
</evidence>
<name>A0AA97FGY7_9EURY</name>